<evidence type="ECO:0000256" key="3">
    <source>
        <dbReference type="ARBA" id="ARBA00022692"/>
    </source>
</evidence>
<dbReference type="PANTHER" id="PTHR47119:SF2">
    <property type="entry name" value="C GLOBULAR STAGE ISOFORM 1"/>
    <property type="match status" value="1"/>
</dbReference>
<evidence type="ECO:0008006" key="7">
    <source>
        <dbReference type="Google" id="ProtNLM"/>
    </source>
</evidence>
<name>M8C0L4_AEGTA</name>
<evidence type="ECO:0000256" key="1">
    <source>
        <dbReference type="ARBA" id="ARBA00004141"/>
    </source>
</evidence>
<protein>
    <recommendedName>
        <fullName evidence="7">Transmembrane protein 45B</fullName>
    </recommendedName>
</protein>
<evidence type="ECO:0000256" key="4">
    <source>
        <dbReference type="ARBA" id="ARBA00022989"/>
    </source>
</evidence>
<reference evidence="6" key="1">
    <citation type="submission" date="2015-06" db="UniProtKB">
        <authorList>
            <consortium name="EnsemblPlants"/>
        </authorList>
    </citation>
    <scope>IDENTIFICATION</scope>
</reference>
<accession>M8C0L4</accession>
<dbReference type="EnsemblPlants" id="EMT30780">
    <property type="protein sequence ID" value="EMT30780"/>
    <property type="gene ID" value="F775_43307"/>
</dbReference>
<keyword evidence="3" id="KW-0812">Transmembrane</keyword>
<comment type="subcellular location">
    <subcellularLocation>
        <location evidence="1">Membrane</location>
        <topology evidence="1">Multi-pass membrane protein</topology>
    </subcellularLocation>
</comment>
<sequence length="329" mass="34960">MAGSGGSKNATAEFVNLLDTNAVDIDQAPFAAFDYNETKGGMDDHGRTLFLAVGLWRVWSAVARFAADPPAFRVRAWCPLELPGAPRLLELYVVAGGTFLDMCLERGGAVLPGRGAGVAPESSLIYLEHAGMLLMFFLFGALALLSQKRSRYLPLTDGELCLVAAAAFTSEFLLFSYHSATHAGLEGYYHHLLVILIGLCILAAVLGALLPASFPVDVAAGMLMALQGLWFYQTALTLYGPMLPAGCDRDASGHQVDCHSRAAGERAEQLANFQLFGAVFLAFVYVLGCYAVAAAMYGHPDLAAMHDEHVAALECRGGGDASCAEECVV</sequence>
<dbReference type="PANTHER" id="PTHR47119">
    <property type="entry name" value="PLANT VIRAL-RESPONSE FAMILY PROTEIN"/>
    <property type="match status" value="1"/>
</dbReference>
<keyword evidence="5" id="KW-0472">Membrane</keyword>
<evidence type="ECO:0000256" key="5">
    <source>
        <dbReference type="ARBA" id="ARBA00023136"/>
    </source>
</evidence>
<dbReference type="InterPro" id="IPR006904">
    <property type="entry name" value="DUF716"/>
</dbReference>
<proteinExistence type="inferred from homology"/>
<evidence type="ECO:0000256" key="2">
    <source>
        <dbReference type="ARBA" id="ARBA00006948"/>
    </source>
</evidence>
<dbReference type="Pfam" id="PF04819">
    <property type="entry name" value="DUF716"/>
    <property type="match status" value="1"/>
</dbReference>
<dbReference type="GO" id="GO:0016020">
    <property type="term" value="C:membrane"/>
    <property type="evidence" value="ECO:0007669"/>
    <property type="project" value="UniProtKB-SubCell"/>
</dbReference>
<organism evidence="6">
    <name type="scientific">Aegilops tauschii</name>
    <name type="common">Tausch's goatgrass</name>
    <name type="synonym">Aegilops squarrosa</name>
    <dbReference type="NCBI Taxonomy" id="37682"/>
    <lineage>
        <taxon>Eukaryota</taxon>
        <taxon>Viridiplantae</taxon>
        <taxon>Streptophyta</taxon>
        <taxon>Embryophyta</taxon>
        <taxon>Tracheophyta</taxon>
        <taxon>Spermatophyta</taxon>
        <taxon>Magnoliopsida</taxon>
        <taxon>Liliopsida</taxon>
        <taxon>Poales</taxon>
        <taxon>Poaceae</taxon>
        <taxon>BOP clade</taxon>
        <taxon>Pooideae</taxon>
        <taxon>Triticodae</taxon>
        <taxon>Triticeae</taxon>
        <taxon>Triticinae</taxon>
        <taxon>Aegilops</taxon>
    </lineage>
</organism>
<keyword evidence="4" id="KW-1133">Transmembrane helix</keyword>
<comment type="similarity">
    <text evidence="2">Belongs to the TMEM45 family.</text>
</comment>
<evidence type="ECO:0000313" key="6">
    <source>
        <dbReference type="EnsemblPlants" id="EMT30780"/>
    </source>
</evidence>
<dbReference type="AlphaFoldDB" id="M8C0L4"/>